<reference evidence="4" key="1">
    <citation type="journal article" date="2020" name="Appl. Environ. Microbiol.">
        <title>Diazotrophic Anaeromyxobacter Isolates from Soils.</title>
        <authorList>
            <person name="Masuda Y."/>
            <person name="Yamanaka H."/>
            <person name="Xu Z.X."/>
            <person name="Shiratori Y."/>
            <person name="Aono T."/>
            <person name="Amachi S."/>
            <person name="Senoo K."/>
            <person name="Itoh H."/>
        </authorList>
    </citation>
    <scope>NUCLEOTIDE SEQUENCE [LARGE SCALE GENOMIC DNA]</scope>
    <source>
        <strain evidence="4">R267</strain>
    </source>
</reference>
<feature type="transmembrane region" description="Helical" evidence="1">
    <location>
        <begin position="231"/>
        <end position="249"/>
    </location>
</feature>
<organism evidence="3 4">
    <name type="scientific">Anaeromyxobacter diazotrophicus</name>
    <dbReference type="NCBI Taxonomy" id="2590199"/>
    <lineage>
        <taxon>Bacteria</taxon>
        <taxon>Pseudomonadati</taxon>
        <taxon>Myxococcota</taxon>
        <taxon>Myxococcia</taxon>
        <taxon>Myxococcales</taxon>
        <taxon>Cystobacterineae</taxon>
        <taxon>Anaeromyxobacteraceae</taxon>
        <taxon>Anaeromyxobacter</taxon>
    </lineage>
</organism>
<evidence type="ECO:0000313" key="4">
    <source>
        <dbReference type="Proteomes" id="UP000503640"/>
    </source>
</evidence>
<evidence type="ECO:0000259" key="2">
    <source>
        <dbReference type="Pfam" id="PF02517"/>
    </source>
</evidence>
<dbReference type="AlphaFoldDB" id="A0A7I9VN87"/>
<feature type="transmembrane region" description="Helical" evidence="1">
    <location>
        <begin position="41"/>
        <end position="58"/>
    </location>
</feature>
<accession>A0A7I9VN87</accession>
<gene>
    <name evidence="3" type="ORF">AMYX_26160</name>
</gene>
<feature type="transmembrane region" description="Helical" evidence="1">
    <location>
        <begin position="93"/>
        <end position="114"/>
    </location>
</feature>
<keyword evidence="1" id="KW-0472">Membrane</keyword>
<evidence type="ECO:0000313" key="3">
    <source>
        <dbReference type="EMBL" id="GEJ57875.1"/>
    </source>
</evidence>
<dbReference type="GO" id="GO:0004175">
    <property type="term" value="F:endopeptidase activity"/>
    <property type="evidence" value="ECO:0007669"/>
    <property type="project" value="UniProtKB-ARBA"/>
</dbReference>
<dbReference type="EMBL" id="BJTG01000006">
    <property type="protein sequence ID" value="GEJ57875.1"/>
    <property type="molecule type" value="Genomic_DNA"/>
</dbReference>
<dbReference type="RefSeq" id="WP_176065892.1">
    <property type="nucleotide sequence ID" value="NZ_BJTG01000006.1"/>
</dbReference>
<keyword evidence="1" id="KW-1133">Transmembrane helix</keyword>
<protein>
    <recommendedName>
        <fullName evidence="2">CAAX prenyl protease 2/Lysostaphin resistance protein A-like domain-containing protein</fullName>
    </recommendedName>
</protein>
<feature type="domain" description="CAAX prenyl protease 2/Lysostaphin resistance protein A-like" evidence="2">
    <location>
        <begin position="146"/>
        <end position="245"/>
    </location>
</feature>
<keyword evidence="1" id="KW-0812">Transmembrane</keyword>
<dbReference type="NCBIfam" id="NF040914">
    <property type="entry name" value="Mrt_core"/>
    <property type="match status" value="1"/>
</dbReference>
<sequence>MSLSLARRAPARARRELVLTWAAAVALLAAAKVVSGFEPTGLLAGNLAGVAAFLFIVLPERRLRAEGEGWSDFGLPWSGLGSRATWRAWGRGLAFALAVAAVVFPLFFAGFWAYGRLLPHLPRGLAAVLAPYALPPAPHLRLPARFAVLAAVQLLVVALPEELFYRGWMQTTWAATAPGRGVTVLGARLGAGFLATQALFALGHLVVLQPWRLATFFPGLLFGWVRERSGGLAAPVLLHALSNLFIAVLERSFYG</sequence>
<evidence type="ECO:0000256" key="1">
    <source>
        <dbReference type="SAM" id="Phobius"/>
    </source>
</evidence>
<feature type="transmembrane region" description="Helical" evidence="1">
    <location>
        <begin position="142"/>
        <end position="159"/>
    </location>
</feature>
<dbReference type="GO" id="GO:0080120">
    <property type="term" value="P:CAAX-box protein maturation"/>
    <property type="evidence" value="ECO:0007669"/>
    <property type="project" value="UniProtKB-ARBA"/>
</dbReference>
<dbReference type="NCBIfam" id="NF040593">
    <property type="entry name" value="CAAX_MXAN_2755"/>
    <property type="match status" value="1"/>
</dbReference>
<comment type="caution">
    <text evidence="3">The sequence shown here is derived from an EMBL/GenBank/DDBJ whole genome shotgun (WGS) entry which is preliminary data.</text>
</comment>
<dbReference type="InterPro" id="IPR057384">
    <property type="entry name" value="CAAX_MXAN_2755"/>
</dbReference>
<dbReference type="Pfam" id="PF02517">
    <property type="entry name" value="Rce1-like"/>
    <property type="match status" value="1"/>
</dbReference>
<feature type="transmembrane region" description="Helical" evidence="1">
    <location>
        <begin position="189"/>
        <end position="211"/>
    </location>
</feature>
<proteinExistence type="predicted"/>
<keyword evidence="4" id="KW-1185">Reference proteome</keyword>
<name>A0A7I9VN87_9BACT</name>
<dbReference type="InterPro" id="IPR003675">
    <property type="entry name" value="Rce1/LyrA-like_dom"/>
</dbReference>
<dbReference type="Proteomes" id="UP000503640">
    <property type="component" value="Unassembled WGS sequence"/>
</dbReference>